<dbReference type="EMBL" id="AGNL01000337">
    <property type="protein sequence ID" value="EJK77841.1"/>
    <property type="molecule type" value="Genomic_DNA"/>
</dbReference>
<evidence type="ECO:0000313" key="3">
    <source>
        <dbReference type="Proteomes" id="UP000266841"/>
    </source>
</evidence>
<gene>
    <name evidence="2" type="ORF">THAOC_00300</name>
</gene>
<accession>K0TPD6</accession>
<evidence type="ECO:0000313" key="2">
    <source>
        <dbReference type="EMBL" id="EJK77841.1"/>
    </source>
</evidence>
<comment type="caution">
    <text evidence="2">The sequence shown here is derived from an EMBL/GenBank/DDBJ whole genome shotgun (WGS) entry which is preliminary data.</text>
</comment>
<feature type="non-terminal residue" evidence="2">
    <location>
        <position position="127"/>
    </location>
</feature>
<organism evidence="2 3">
    <name type="scientific">Thalassiosira oceanica</name>
    <name type="common">Marine diatom</name>
    <dbReference type="NCBI Taxonomy" id="159749"/>
    <lineage>
        <taxon>Eukaryota</taxon>
        <taxon>Sar</taxon>
        <taxon>Stramenopiles</taxon>
        <taxon>Ochrophyta</taxon>
        <taxon>Bacillariophyta</taxon>
        <taxon>Coscinodiscophyceae</taxon>
        <taxon>Thalassiosirophycidae</taxon>
        <taxon>Thalassiosirales</taxon>
        <taxon>Thalassiosiraceae</taxon>
        <taxon>Thalassiosira</taxon>
    </lineage>
</organism>
<evidence type="ECO:0000256" key="1">
    <source>
        <dbReference type="SAM" id="MobiDB-lite"/>
    </source>
</evidence>
<name>K0TPD6_THAOC</name>
<feature type="region of interest" description="Disordered" evidence="1">
    <location>
        <begin position="96"/>
        <end position="127"/>
    </location>
</feature>
<proteinExistence type="predicted"/>
<keyword evidence="3" id="KW-1185">Reference proteome</keyword>
<dbReference type="Proteomes" id="UP000266841">
    <property type="component" value="Unassembled WGS sequence"/>
</dbReference>
<feature type="compositionally biased region" description="Basic and acidic residues" evidence="1">
    <location>
        <begin position="103"/>
        <end position="127"/>
    </location>
</feature>
<sequence>MKKRVHIEVRTNHPDFERVDERSTDSPAAPIIHLIFQTMRTSSLVVLHSARIRQCRPGSVCRWPEEILARSDTTKLCSTHDAVLQMKSTPRKIEIGSQVSDTSLHHTDTTISKRLERRRHDATTTRR</sequence>
<dbReference type="AlphaFoldDB" id="K0TPD6"/>
<reference evidence="2 3" key="1">
    <citation type="journal article" date="2012" name="Genome Biol.">
        <title>Genome and low-iron response of an oceanic diatom adapted to chronic iron limitation.</title>
        <authorList>
            <person name="Lommer M."/>
            <person name="Specht M."/>
            <person name="Roy A.S."/>
            <person name="Kraemer L."/>
            <person name="Andreson R."/>
            <person name="Gutowska M.A."/>
            <person name="Wolf J."/>
            <person name="Bergner S.V."/>
            <person name="Schilhabel M.B."/>
            <person name="Klostermeier U.C."/>
            <person name="Beiko R.G."/>
            <person name="Rosenstiel P."/>
            <person name="Hippler M."/>
            <person name="Laroche J."/>
        </authorList>
    </citation>
    <scope>NUCLEOTIDE SEQUENCE [LARGE SCALE GENOMIC DNA]</scope>
    <source>
        <strain evidence="2 3">CCMP1005</strain>
    </source>
</reference>
<protein>
    <submittedName>
        <fullName evidence="2">Uncharacterized protein</fullName>
    </submittedName>
</protein>